<proteinExistence type="predicted"/>
<protein>
    <submittedName>
        <fullName evidence="1">Uncharacterized protein</fullName>
    </submittedName>
</protein>
<dbReference type="EMBL" id="HF936526">
    <property type="protein sequence ID" value="CCX34363.1"/>
    <property type="molecule type" value="Genomic_DNA"/>
</dbReference>
<sequence>MCKQNPGQARHHRPNNATVQLGFRWLILDAQTPDTGTVTYRTRCYIIKSDYTPNNADNKENDNPDRVDQRFRAVIVRRRPPLPAIPQHY</sequence>
<keyword evidence="2" id="KW-1185">Reference proteome</keyword>
<organism evidence="1 2">
    <name type="scientific">Pyronema omphalodes (strain CBS 100304)</name>
    <name type="common">Pyronema confluens</name>
    <dbReference type="NCBI Taxonomy" id="1076935"/>
    <lineage>
        <taxon>Eukaryota</taxon>
        <taxon>Fungi</taxon>
        <taxon>Dikarya</taxon>
        <taxon>Ascomycota</taxon>
        <taxon>Pezizomycotina</taxon>
        <taxon>Pezizomycetes</taxon>
        <taxon>Pezizales</taxon>
        <taxon>Pyronemataceae</taxon>
        <taxon>Pyronema</taxon>
    </lineage>
</organism>
<accession>U4LXD4</accession>
<gene>
    <name evidence="1" type="ORF">PCON_03575</name>
</gene>
<evidence type="ECO:0000313" key="1">
    <source>
        <dbReference type="EMBL" id="CCX34363.1"/>
    </source>
</evidence>
<evidence type="ECO:0000313" key="2">
    <source>
        <dbReference type="Proteomes" id="UP000018144"/>
    </source>
</evidence>
<reference evidence="1 2" key="1">
    <citation type="journal article" date="2013" name="PLoS Genet.">
        <title>The genome and development-dependent transcriptomes of Pyronema confluens: a window into fungal evolution.</title>
        <authorList>
            <person name="Traeger S."/>
            <person name="Altegoer F."/>
            <person name="Freitag M."/>
            <person name="Gabaldon T."/>
            <person name="Kempken F."/>
            <person name="Kumar A."/>
            <person name="Marcet-Houben M."/>
            <person name="Poggeler S."/>
            <person name="Stajich J.E."/>
            <person name="Nowrousian M."/>
        </authorList>
    </citation>
    <scope>NUCLEOTIDE SEQUENCE [LARGE SCALE GENOMIC DNA]</scope>
    <source>
        <strain evidence="2">CBS 100304</strain>
        <tissue evidence="1">Vegetative mycelium</tissue>
    </source>
</reference>
<dbReference type="Proteomes" id="UP000018144">
    <property type="component" value="Unassembled WGS sequence"/>
</dbReference>
<name>U4LXD4_PYROM</name>
<dbReference type="AlphaFoldDB" id="U4LXD4"/>